<keyword evidence="1" id="KW-1133">Transmembrane helix</keyword>
<evidence type="ECO:0000313" key="3">
    <source>
        <dbReference type="Proteomes" id="UP000812672"/>
    </source>
</evidence>
<dbReference type="RefSeq" id="WP_216687711.1">
    <property type="nucleotide sequence ID" value="NZ_CAUPKR010000018.1"/>
</dbReference>
<proteinExistence type="predicted"/>
<name>A0ABS6GRC7_9BACI</name>
<evidence type="ECO:0000256" key="1">
    <source>
        <dbReference type="SAM" id="Phobius"/>
    </source>
</evidence>
<dbReference type="Proteomes" id="UP000812672">
    <property type="component" value="Unassembled WGS sequence"/>
</dbReference>
<evidence type="ECO:0000313" key="2">
    <source>
        <dbReference type="EMBL" id="MBU6081661.1"/>
    </source>
</evidence>
<gene>
    <name evidence="2" type="ORF">KQ486_11610</name>
</gene>
<reference evidence="2 3" key="1">
    <citation type="journal article" date="2011" name="Int. J. Syst. Evol. Microbiol.">
        <title>Allobacillus halotolerans gen. nov., sp. nov. isolated from shrimp paste.</title>
        <authorList>
            <person name="Sheu S.Y."/>
            <person name="Arun A.B."/>
            <person name="Jiang S.R."/>
            <person name="Young C.C."/>
            <person name="Chen W.M."/>
        </authorList>
    </citation>
    <scope>NUCLEOTIDE SEQUENCE [LARGE SCALE GENOMIC DNA]</scope>
    <source>
        <strain evidence="2 3">LMG 24826</strain>
    </source>
</reference>
<keyword evidence="3" id="KW-1185">Reference proteome</keyword>
<sequence>MTEDNFNRFLTIGIALFVIGFILLFFSTSIGISMADNWMMNQGGADPAKYQIRAESYINIFVVSGSILFGIGLLTLILTYFIKMVFSKE</sequence>
<organism evidence="2 3">
    <name type="scientific">Allobacillus halotolerans</name>
    <dbReference type="NCBI Taxonomy" id="570278"/>
    <lineage>
        <taxon>Bacteria</taxon>
        <taxon>Bacillati</taxon>
        <taxon>Bacillota</taxon>
        <taxon>Bacilli</taxon>
        <taxon>Bacillales</taxon>
        <taxon>Bacillaceae</taxon>
        <taxon>Allobacillus</taxon>
    </lineage>
</organism>
<dbReference type="EMBL" id="JAHLZF010000019">
    <property type="protein sequence ID" value="MBU6081661.1"/>
    <property type="molecule type" value="Genomic_DNA"/>
</dbReference>
<feature type="transmembrane region" description="Helical" evidence="1">
    <location>
        <begin position="56"/>
        <end position="82"/>
    </location>
</feature>
<protein>
    <submittedName>
        <fullName evidence="2">Uncharacterized protein</fullName>
    </submittedName>
</protein>
<accession>A0ABS6GRC7</accession>
<feature type="transmembrane region" description="Helical" evidence="1">
    <location>
        <begin position="12"/>
        <end position="35"/>
    </location>
</feature>
<keyword evidence="1" id="KW-0812">Transmembrane</keyword>
<comment type="caution">
    <text evidence="2">The sequence shown here is derived from an EMBL/GenBank/DDBJ whole genome shotgun (WGS) entry which is preliminary data.</text>
</comment>
<keyword evidence="1" id="KW-0472">Membrane</keyword>